<evidence type="ECO:0000313" key="2">
    <source>
        <dbReference type="EMBL" id="KAA6375583.1"/>
    </source>
</evidence>
<organism evidence="2 3">
    <name type="scientific">Streblomastix strix</name>
    <dbReference type="NCBI Taxonomy" id="222440"/>
    <lineage>
        <taxon>Eukaryota</taxon>
        <taxon>Metamonada</taxon>
        <taxon>Preaxostyla</taxon>
        <taxon>Oxymonadida</taxon>
        <taxon>Streblomastigidae</taxon>
        <taxon>Streblomastix</taxon>
    </lineage>
</organism>
<protein>
    <submittedName>
        <fullName evidence="2">Uncharacterized protein</fullName>
    </submittedName>
</protein>
<accession>A0A5J4UZE2</accession>
<evidence type="ECO:0000256" key="1">
    <source>
        <dbReference type="SAM" id="MobiDB-lite"/>
    </source>
</evidence>
<dbReference type="AlphaFoldDB" id="A0A5J4UZE2"/>
<dbReference type="EMBL" id="SNRW01011125">
    <property type="protein sequence ID" value="KAA6375583.1"/>
    <property type="molecule type" value="Genomic_DNA"/>
</dbReference>
<proteinExistence type="predicted"/>
<evidence type="ECO:0000313" key="3">
    <source>
        <dbReference type="Proteomes" id="UP000324800"/>
    </source>
</evidence>
<feature type="region of interest" description="Disordered" evidence="1">
    <location>
        <begin position="91"/>
        <end position="110"/>
    </location>
</feature>
<gene>
    <name evidence="2" type="ORF">EZS28_028892</name>
</gene>
<sequence>MVYIDPNNFLWRAVVKSLIGAIPSNTLNSIKKKVCNNYFKNYLENILNLNENMFEMEKHTLIKVENVTNIVVHQFKQEFGFEPCFGQSAQQSDEEDINPNMKKDTKQGVKPVTDQTDIEVQTKTIFFYDIVWGVGGSLHETA</sequence>
<dbReference type="Proteomes" id="UP000324800">
    <property type="component" value="Unassembled WGS sequence"/>
</dbReference>
<reference evidence="2 3" key="1">
    <citation type="submission" date="2019-03" db="EMBL/GenBank/DDBJ databases">
        <title>Single cell metagenomics reveals metabolic interactions within the superorganism composed of flagellate Streblomastix strix and complex community of Bacteroidetes bacteria on its surface.</title>
        <authorList>
            <person name="Treitli S.C."/>
            <person name="Kolisko M."/>
            <person name="Husnik F."/>
            <person name="Keeling P."/>
            <person name="Hampl V."/>
        </authorList>
    </citation>
    <scope>NUCLEOTIDE SEQUENCE [LARGE SCALE GENOMIC DNA]</scope>
    <source>
        <strain evidence="2">ST1C</strain>
    </source>
</reference>
<dbReference type="OrthoDB" id="447173at2759"/>
<comment type="caution">
    <text evidence="2">The sequence shown here is derived from an EMBL/GenBank/DDBJ whole genome shotgun (WGS) entry which is preliminary data.</text>
</comment>
<name>A0A5J4UZE2_9EUKA</name>